<name>A0AAW0PTH9_9GOBI</name>
<organism evidence="1 2">
    <name type="scientific">Mugilogobius chulae</name>
    <name type="common">yellowstripe goby</name>
    <dbReference type="NCBI Taxonomy" id="88201"/>
    <lineage>
        <taxon>Eukaryota</taxon>
        <taxon>Metazoa</taxon>
        <taxon>Chordata</taxon>
        <taxon>Craniata</taxon>
        <taxon>Vertebrata</taxon>
        <taxon>Euteleostomi</taxon>
        <taxon>Actinopterygii</taxon>
        <taxon>Neopterygii</taxon>
        <taxon>Teleostei</taxon>
        <taxon>Neoteleostei</taxon>
        <taxon>Acanthomorphata</taxon>
        <taxon>Gobiaria</taxon>
        <taxon>Gobiiformes</taxon>
        <taxon>Gobioidei</taxon>
        <taxon>Gobiidae</taxon>
        <taxon>Gobionellinae</taxon>
        <taxon>Mugilogobius</taxon>
    </lineage>
</organism>
<keyword evidence="2" id="KW-1185">Reference proteome</keyword>
<dbReference type="EMBL" id="JBBPFD010000002">
    <property type="protein sequence ID" value="KAK7938265.1"/>
    <property type="molecule type" value="Genomic_DNA"/>
</dbReference>
<dbReference type="Proteomes" id="UP001460270">
    <property type="component" value="Unassembled WGS sequence"/>
</dbReference>
<reference evidence="2" key="1">
    <citation type="submission" date="2024-04" db="EMBL/GenBank/DDBJ databases">
        <title>Salinicola lusitanus LLJ914,a marine bacterium isolated from the Okinawa Trough.</title>
        <authorList>
            <person name="Li J."/>
        </authorList>
    </citation>
    <scope>NUCLEOTIDE SEQUENCE [LARGE SCALE GENOMIC DNA]</scope>
</reference>
<proteinExistence type="predicted"/>
<comment type="caution">
    <text evidence="1">The sequence shown here is derived from an EMBL/GenBank/DDBJ whole genome shotgun (WGS) entry which is preliminary data.</text>
</comment>
<sequence>MDWISEAPAPDCHLVLYAPDPYTTQGRPMFGLSLARPCGHQVLACVDPPQVWLQGGAAETPGKTQDMLDGLCLSIDLGTPQDCVDRKVWASLPRLLPPRPDSGLKHMVW</sequence>
<evidence type="ECO:0000313" key="1">
    <source>
        <dbReference type="EMBL" id="KAK7938265.1"/>
    </source>
</evidence>
<accession>A0AAW0PTH9</accession>
<gene>
    <name evidence="1" type="ORF">WMY93_001591</name>
</gene>
<protein>
    <submittedName>
        <fullName evidence="1">Uncharacterized protein</fullName>
    </submittedName>
</protein>
<dbReference type="AlphaFoldDB" id="A0AAW0PTH9"/>
<evidence type="ECO:0000313" key="2">
    <source>
        <dbReference type="Proteomes" id="UP001460270"/>
    </source>
</evidence>